<evidence type="ECO:0000313" key="3">
    <source>
        <dbReference type="EMBL" id="AJP48582.1"/>
    </source>
</evidence>
<dbReference type="STRING" id="1565605.PG1C_09270"/>
<evidence type="ECO:0000313" key="4">
    <source>
        <dbReference type="Proteomes" id="UP000061603"/>
    </source>
</evidence>
<gene>
    <name evidence="3" type="ORF">PG1C_09270</name>
</gene>
<dbReference type="AlphaFoldDB" id="A0A0C5J0K8"/>
<sequence length="142" mass="15725">MFITNIRAGKYIDAELFLFEAILPPVRRYLILFLVFLLPIQVSWAVVANYCDRHQEAAVLHLGHHEDERHVSPDVSDDGQLPASESSAGQCHDHLSGFIALLLNESSVSISAMSLLQLHGIEPSFATLPPSQPERPNWSALA</sequence>
<feature type="transmembrane region" description="Helical" evidence="2">
    <location>
        <begin position="29"/>
        <end position="47"/>
    </location>
</feature>
<reference evidence="3 4" key="1">
    <citation type="journal article" date="2015" name="Genome Announc.">
        <title>Complete Genome Sequence of a Novel Bacterium within the Family Rhodocyclaceae That Degrades Polycyclic Aromatic Hydrocarbons.</title>
        <authorList>
            <person name="Singleton D.R."/>
            <person name="Dickey A.N."/>
            <person name="Scholl E.H."/>
            <person name="Wright F.A."/>
            <person name="Aitken M.D."/>
        </authorList>
    </citation>
    <scope>NUCLEOTIDE SEQUENCE [LARGE SCALE GENOMIC DNA]</scope>
    <source>
        <strain evidence="4">PG1-Ca6</strain>
    </source>
</reference>
<proteinExistence type="predicted"/>
<dbReference type="Proteomes" id="UP000061603">
    <property type="component" value="Chromosome"/>
</dbReference>
<accession>A0A0C5J0K8</accession>
<evidence type="ECO:0008006" key="5">
    <source>
        <dbReference type="Google" id="ProtNLM"/>
    </source>
</evidence>
<feature type="region of interest" description="Disordered" evidence="1">
    <location>
        <begin position="69"/>
        <end position="89"/>
    </location>
</feature>
<protein>
    <recommendedName>
        <fullName evidence="5">Cobalt transporter</fullName>
    </recommendedName>
</protein>
<keyword evidence="2" id="KW-0472">Membrane</keyword>
<keyword evidence="2" id="KW-1133">Transmembrane helix</keyword>
<dbReference type="RefSeq" id="WP_202634553.1">
    <property type="nucleotide sequence ID" value="NZ_CP010554.1"/>
</dbReference>
<evidence type="ECO:0000256" key="1">
    <source>
        <dbReference type="SAM" id="MobiDB-lite"/>
    </source>
</evidence>
<dbReference type="EMBL" id="CP010554">
    <property type="protein sequence ID" value="AJP48582.1"/>
    <property type="molecule type" value="Genomic_DNA"/>
</dbReference>
<name>A0A0C5J0K8_9PROT</name>
<keyword evidence="2" id="KW-0812">Transmembrane</keyword>
<dbReference type="KEGG" id="rbu:PG1C_09270"/>
<keyword evidence="4" id="KW-1185">Reference proteome</keyword>
<evidence type="ECO:0000256" key="2">
    <source>
        <dbReference type="SAM" id="Phobius"/>
    </source>
</evidence>
<organism evidence="3 4">
    <name type="scientific">Rugosibacter aromaticivorans</name>
    <dbReference type="NCBI Taxonomy" id="1565605"/>
    <lineage>
        <taxon>Bacteria</taxon>
        <taxon>Pseudomonadati</taxon>
        <taxon>Pseudomonadota</taxon>
        <taxon>Betaproteobacteria</taxon>
        <taxon>Nitrosomonadales</taxon>
        <taxon>Sterolibacteriaceae</taxon>
        <taxon>Rugosibacter</taxon>
    </lineage>
</organism>
<dbReference type="HOGENOM" id="CLU_151310_0_0_4"/>